<keyword evidence="1 5" id="KW-0597">Phosphoprotein</keyword>
<dbReference type="Pfam" id="PF00196">
    <property type="entry name" value="GerE"/>
    <property type="match status" value="1"/>
</dbReference>
<dbReference type="Pfam" id="PF00072">
    <property type="entry name" value="Response_reg"/>
    <property type="match status" value="1"/>
</dbReference>
<dbReference type="OrthoDB" id="9808843at2"/>
<reference evidence="9 11" key="2">
    <citation type="submission" date="2016-06" db="EMBL/GenBank/DDBJ databases">
        <title>Genome sequence of Oerskovia enterophila DSM 43852.</title>
        <authorList>
            <person name="Poehlein A."/>
            <person name="Jag V."/>
            <person name="Bengelsdorf F.R."/>
            <person name="Daniel R."/>
            <person name="Duerre P."/>
        </authorList>
    </citation>
    <scope>NUCLEOTIDE SEQUENCE [LARGE SCALE GENOMIC DNA]</scope>
    <source>
        <strain evidence="9 11">DSM 43852</strain>
    </source>
</reference>
<evidence type="ECO:0000256" key="4">
    <source>
        <dbReference type="ARBA" id="ARBA00023163"/>
    </source>
</evidence>
<evidence type="ECO:0000313" key="10">
    <source>
        <dbReference type="Proteomes" id="UP000076447"/>
    </source>
</evidence>
<evidence type="ECO:0000313" key="8">
    <source>
        <dbReference type="EMBL" id="KZM36417.1"/>
    </source>
</evidence>
<dbReference type="Gene3D" id="3.40.50.2300">
    <property type="match status" value="1"/>
</dbReference>
<dbReference type="SUPFAM" id="SSF46894">
    <property type="entry name" value="C-terminal effector domain of the bipartite response regulators"/>
    <property type="match status" value="1"/>
</dbReference>
<dbReference type="CDD" id="cd06170">
    <property type="entry name" value="LuxR_C_like"/>
    <property type="match status" value="1"/>
</dbReference>
<keyword evidence="11" id="KW-1185">Reference proteome</keyword>
<accession>A0A161XHX9</accession>
<evidence type="ECO:0000256" key="1">
    <source>
        <dbReference type="ARBA" id="ARBA00022553"/>
    </source>
</evidence>
<dbReference type="SMART" id="SM00448">
    <property type="entry name" value="REC"/>
    <property type="match status" value="1"/>
</dbReference>
<evidence type="ECO:0000313" key="11">
    <source>
        <dbReference type="Proteomes" id="UP000093412"/>
    </source>
</evidence>
<dbReference type="InterPro" id="IPR001789">
    <property type="entry name" value="Sig_transdc_resp-reg_receiver"/>
</dbReference>
<dbReference type="PATRIC" id="fig|43678.3.peg.925"/>
<dbReference type="GO" id="GO:0006355">
    <property type="term" value="P:regulation of DNA-templated transcription"/>
    <property type="evidence" value="ECO:0007669"/>
    <property type="project" value="InterPro"/>
</dbReference>
<keyword evidence="4" id="KW-0804">Transcription</keyword>
<dbReference type="AlphaFoldDB" id="A0A161XHX9"/>
<keyword evidence="3" id="KW-0238">DNA-binding</keyword>
<dbReference type="InterPro" id="IPR016032">
    <property type="entry name" value="Sig_transdc_resp-reg_C-effctor"/>
</dbReference>
<gene>
    <name evidence="8" type="primary">liaR_4</name>
    <name evidence="9" type="synonym">liaR_5</name>
    <name evidence="9" type="ORF">OERS_25590</name>
    <name evidence="8" type="ORF">OJAG_08840</name>
</gene>
<comment type="caution">
    <text evidence="8">The sequence shown here is derived from an EMBL/GenBank/DDBJ whole genome shotgun (WGS) entry which is preliminary data.</text>
</comment>
<dbReference type="InterPro" id="IPR000792">
    <property type="entry name" value="Tscrpt_reg_LuxR_C"/>
</dbReference>
<dbReference type="PROSITE" id="PS50110">
    <property type="entry name" value="RESPONSE_REGULATORY"/>
    <property type="match status" value="1"/>
</dbReference>
<feature type="domain" description="HTH luxR-type" evidence="6">
    <location>
        <begin position="148"/>
        <end position="213"/>
    </location>
</feature>
<keyword evidence="2" id="KW-0805">Transcription regulation</keyword>
<dbReference type="Proteomes" id="UP000093412">
    <property type="component" value="Unassembled WGS sequence"/>
</dbReference>
<dbReference type="GO" id="GO:0003677">
    <property type="term" value="F:DNA binding"/>
    <property type="evidence" value="ECO:0007669"/>
    <property type="project" value="UniProtKB-KW"/>
</dbReference>
<evidence type="ECO:0000256" key="2">
    <source>
        <dbReference type="ARBA" id="ARBA00023015"/>
    </source>
</evidence>
<dbReference type="PANTHER" id="PTHR43214:SF24">
    <property type="entry name" value="TRANSCRIPTIONAL REGULATORY PROTEIN NARL-RELATED"/>
    <property type="match status" value="1"/>
</dbReference>
<dbReference type="EMBL" id="MAQA01000030">
    <property type="protein sequence ID" value="OCI30689.1"/>
    <property type="molecule type" value="Genomic_DNA"/>
</dbReference>
<dbReference type="STRING" id="43678.OJAG_08840"/>
<dbReference type="EMBL" id="LRIE01000052">
    <property type="protein sequence ID" value="KZM36417.1"/>
    <property type="molecule type" value="Genomic_DNA"/>
</dbReference>
<dbReference type="InterPro" id="IPR011006">
    <property type="entry name" value="CheY-like_superfamily"/>
</dbReference>
<evidence type="ECO:0000256" key="3">
    <source>
        <dbReference type="ARBA" id="ARBA00023125"/>
    </source>
</evidence>
<evidence type="ECO:0000259" key="6">
    <source>
        <dbReference type="PROSITE" id="PS50043"/>
    </source>
</evidence>
<organism evidence="8 10">
    <name type="scientific">Oerskovia enterophila</name>
    <dbReference type="NCBI Taxonomy" id="43678"/>
    <lineage>
        <taxon>Bacteria</taxon>
        <taxon>Bacillati</taxon>
        <taxon>Actinomycetota</taxon>
        <taxon>Actinomycetes</taxon>
        <taxon>Micrococcales</taxon>
        <taxon>Cellulomonadaceae</taxon>
        <taxon>Oerskovia</taxon>
    </lineage>
</organism>
<protein>
    <submittedName>
        <fullName evidence="8">Transcriptional regulatory protein LiaR</fullName>
    </submittedName>
</protein>
<feature type="domain" description="Response regulatory" evidence="7">
    <location>
        <begin position="3"/>
        <end position="119"/>
    </location>
</feature>
<evidence type="ECO:0000256" key="5">
    <source>
        <dbReference type="PROSITE-ProRule" id="PRU00169"/>
    </source>
</evidence>
<reference evidence="8 10" key="1">
    <citation type="submission" date="2016-01" db="EMBL/GenBank/DDBJ databases">
        <title>Genome sequence of Oerskovia enterophila VJag, an agar and cellulose degrading bacterium.</title>
        <authorList>
            <person name="Poehlein A."/>
            <person name="Jag V."/>
            <person name="Bengelsdorf F."/>
            <person name="Duerre P."/>
            <person name="Daniel R."/>
        </authorList>
    </citation>
    <scope>NUCLEOTIDE SEQUENCE [LARGE SCALE GENOMIC DNA]</scope>
    <source>
        <strain evidence="8 10">VJag</strain>
    </source>
</reference>
<dbReference type="PANTHER" id="PTHR43214">
    <property type="entry name" value="TWO-COMPONENT RESPONSE REGULATOR"/>
    <property type="match status" value="1"/>
</dbReference>
<evidence type="ECO:0000313" key="9">
    <source>
        <dbReference type="EMBL" id="OCI30689.1"/>
    </source>
</evidence>
<dbReference type="PRINTS" id="PR00038">
    <property type="entry name" value="HTHLUXR"/>
</dbReference>
<dbReference type="RefSeq" id="WP_068626031.1">
    <property type="nucleotide sequence ID" value="NZ_JBIVFZ010000005.1"/>
</dbReference>
<dbReference type="SMART" id="SM00421">
    <property type="entry name" value="HTH_LUXR"/>
    <property type="match status" value="1"/>
</dbReference>
<proteinExistence type="predicted"/>
<dbReference type="CDD" id="cd17535">
    <property type="entry name" value="REC_NarL-like"/>
    <property type="match status" value="1"/>
</dbReference>
<dbReference type="SUPFAM" id="SSF52172">
    <property type="entry name" value="CheY-like"/>
    <property type="match status" value="1"/>
</dbReference>
<evidence type="ECO:0000259" key="7">
    <source>
        <dbReference type="PROSITE" id="PS50110"/>
    </source>
</evidence>
<dbReference type="PROSITE" id="PS50043">
    <property type="entry name" value="HTH_LUXR_2"/>
    <property type="match status" value="1"/>
</dbReference>
<dbReference type="GO" id="GO:0000160">
    <property type="term" value="P:phosphorelay signal transduction system"/>
    <property type="evidence" value="ECO:0007669"/>
    <property type="project" value="InterPro"/>
</dbReference>
<dbReference type="InterPro" id="IPR058245">
    <property type="entry name" value="NreC/VraR/RcsB-like_REC"/>
</dbReference>
<sequence length="221" mass="23576">MIRVVVVDDERLFREGIVSLVGAADDLDVVGTAENGRQGVEVVLAHRPDVVLMDMQMPVMNGIEATREIRRSMPEVEVVILTNFQYDEYVVPALRAGAAGYLLKDSTVSEVHQGIRAAAAGEAMLSPAVTRHLLDSLGPAMSTRQAAARAKVGTLSERERDVVGMVATGLSNAEIARALFMAEPTVKTHLTHAMVKLGVSNRTQAAILGHDAGLPDDPATT</sequence>
<dbReference type="PROSITE" id="PS00622">
    <property type="entry name" value="HTH_LUXR_1"/>
    <property type="match status" value="1"/>
</dbReference>
<dbReference type="Proteomes" id="UP000076447">
    <property type="component" value="Unassembled WGS sequence"/>
</dbReference>
<feature type="modified residue" description="4-aspartylphosphate" evidence="5">
    <location>
        <position position="54"/>
    </location>
</feature>
<dbReference type="InterPro" id="IPR039420">
    <property type="entry name" value="WalR-like"/>
</dbReference>
<name>A0A161XHX9_9CELL</name>